<feature type="domain" description="Formyl transferase C-terminal" evidence="5">
    <location>
        <begin position="207"/>
        <end position="298"/>
    </location>
</feature>
<keyword evidence="3" id="KW-0648">Protein biosynthesis</keyword>
<dbReference type="InterPro" id="IPR005793">
    <property type="entry name" value="Formyl_trans_C"/>
</dbReference>
<dbReference type="CDD" id="cd08704">
    <property type="entry name" value="Met_tRNA_FMT_C"/>
    <property type="match status" value="1"/>
</dbReference>
<reference evidence="6 7" key="1">
    <citation type="submission" date="2019-11" db="EMBL/GenBank/DDBJ databases">
        <title>Genome sequences of 17 halophilic strains isolated from different environments.</title>
        <authorList>
            <person name="Furrow R.E."/>
        </authorList>
    </citation>
    <scope>NUCLEOTIDE SEQUENCE [LARGE SCALE GENOMIC DNA]</scope>
    <source>
        <strain evidence="6 7">22507_15_FS</strain>
    </source>
</reference>
<feature type="domain" description="Formyl transferase N-terminal" evidence="4">
    <location>
        <begin position="69"/>
        <end position="180"/>
    </location>
</feature>
<dbReference type="EMBL" id="WMEX01000003">
    <property type="protein sequence ID" value="MYL26304.1"/>
    <property type="molecule type" value="Genomic_DNA"/>
</dbReference>
<proteinExistence type="inferred from homology"/>
<sequence>MGILRTRTCQLTTRIALFGYSDLTRQCARALQQLGHQIELFCPLEDEALLVHYGLNRLDLPVHWFESIKDPSLPKALDAFEPDLILSIIFNHSLPAPVLQKASIAALNIHPAPLPAVRTAAVWYWPLRLGLTQSEVCIHHLTSVMDQGPVILRFPFRLRESETQGTLTLRLVDLAPKVMKQLHNLLTTGPIPEGEQQSEGTTYPSLREADLWIDFNESAASIRNHVRACTPYHPAQARFRGQTIAVHEVGSLTSQLPPNRSPGELIVENGLWLTCGDSLAPMTVLEIPGEGVFSGECFAELFNLESGESLNAG</sequence>
<dbReference type="InterPro" id="IPR011034">
    <property type="entry name" value="Formyl_transferase-like_C_sf"/>
</dbReference>
<dbReference type="Gene3D" id="3.40.50.12230">
    <property type="match status" value="1"/>
</dbReference>
<dbReference type="Pfam" id="PF00551">
    <property type="entry name" value="Formyl_trans_N"/>
    <property type="match status" value="1"/>
</dbReference>
<dbReference type="GO" id="GO:0005829">
    <property type="term" value="C:cytosol"/>
    <property type="evidence" value="ECO:0007669"/>
    <property type="project" value="TreeGrafter"/>
</dbReference>
<evidence type="ECO:0000256" key="2">
    <source>
        <dbReference type="ARBA" id="ARBA00022679"/>
    </source>
</evidence>
<gene>
    <name evidence="6" type="ORF">GLW01_05785</name>
</gene>
<comment type="similarity">
    <text evidence="1">Belongs to the Fmt family.</text>
</comment>
<evidence type="ECO:0000259" key="5">
    <source>
        <dbReference type="Pfam" id="PF02911"/>
    </source>
</evidence>
<organism evidence="6 7">
    <name type="scientific">Vreelandella halophila</name>
    <dbReference type="NCBI Taxonomy" id="86177"/>
    <lineage>
        <taxon>Bacteria</taxon>
        <taxon>Pseudomonadati</taxon>
        <taxon>Pseudomonadota</taxon>
        <taxon>Gammaproteobacteria</taxon>
        <taxon>Oceanospirillales</taxon>
        <taxon>Halomonadaceae</taxon>
        <taxon>Vreelandella</taxon>
    </lineage>
</organism>
<evidence type="ECO:0008006" key="8">
    <source>
        <dbReference type="Google" id="ProtNLM"/>
    </source>
</evidence>
<dbReference type="SUPFAM" id="SSF53328">
    <property type="entry name" value="Formyltransferase"/>
    <property type="match status" value="1"/>
</dbReference>
<dbReference type="Pfam" id="PF02911">
    <property type="entry name" value="Formyl_trans_C"/>
    <property type="match status" value="1"/>
</dbReference>
<evidence type="ECO:0000313" key="6">
    <source>
        <dbReference type="EMBL" id="MYL26304.1"/>
    </source>
</evidence>
<accession>A0A9X4YAU2</accession>
<dbReference type="Proteomes" id="UP000460751">
    <property type="component" value="Unassembled WGS sequence"/>
</dbReference>
<name>A0A9X4YAU2_9GAMM</name>
<dbReference type="GO" id="GO:0004479">
    <property type="term" value="F:methionyl-tRNA formyltransferase activity"/>
    <property type="evidence" value="ECO:0007669"/>
    <property type="project" value="TreeGrafter"/>
</dbReference>
<evidence type="ECO:0000313" key="7">
    <source>
        <dbReference type="Proteomes" id="UP000460751"/>
    </source>
</evidence>
<dbReference type="InterPro" id="IPR044135">
    <property type="entry name" value="Met-tRNA-FMT_C"/>
</dbReference>
<evidence type="ECO:0000256" key="3">
    <source>
        <dbReference type="ARBA" id="ARBA00022917"/>
    </source>
</evidence>
<evidence type="ECO:0000256" key="1">
    <source>
        <dbReference type="ARBA" id="ARBA00010699"/>
    </source>
</evidence>
<keyword evidence="2" id="KW-0808">Transferase</keyword>
<dbReference type="InterPro" id="IPR002376">
    <property type="entry name" value="Formyl_transf_N"/>
</dbReference>
<dbReference type="AlphaFoldDB" id="A0A9X4YAU2"/>
<dbReference type="SUPFAM" id="SSF50486">
    <property type="entry name" value="FMT C-terminal domain-like"/>
    <property type="match status" value="1"/>
</dbReference>
<dbReference type="PANTHER" id="PTHR11138:SF5">
    <property type="entry name" value="METHIONYL-TRNA FORMYLTRANSFERASE, MITOCHONDRIAL"/>
    <property type="match status" value="1"/>
</dbReference>
<dbReference type="PANTHER" id="PTHR11138">
    <property type="entry name" value="METHIONYL-TRNA FORMYLTRANSFERASE"/>
    <property type="match status" value="1"/>
</dbReference>
<keyword evidence="7" id="KW-1185">Reference proteome</keyword>
<comment type="caution">
    <text evidence="6">The sequence shown here is derived from an EMBL/GenBank/DDBJ whole genome shotgun (WGS) entry which is preliminary data.</text>
</comment>
<protein>
    <recommendedName>
        <fullName evidence="8">Methionyl-tRNA formyltransferase</fullName>
    </recommendedName>
</protein>
<evidence type="ECO:0000259" key="4">
    <source>
        <dbReference type="Pfam" id="PF00551"/>
    </source>
</evidence>
<dbReference type="InterPro" id="IPR036477">
    <property type="entry name" value="Formyl_transf_N_sf"/>
</dbReference>